<gene>
    <name evidence="2" type="ORF">KFQ06_10515</name>
</gene>
<keyword evidence="1" id="KW-0812">Transmembrane</keyword>
<keyword evidence="1" id="KW-0472">Membrane</keyword>
<feature type="transmembrane region" description="Helical" evidence="1">
    <location>
        <begin position="137"/>
        <end position="160"/>
    </location>
</feature>
<evidence type="ECO:0000313" key="3">
    <source>
        <dbReference type="Proteomes" id="UP001056873"/>
    </source>
</evidence>
<evidence type="ECO:0008006" key="4">
    <source>
        <dbReference type="Google" id="ProtNLM"/>
    </source>
</evidence>
<evidence type="ECO:0000256" key="1">
    <source>
        <dbReference type="SAM" id="Phobius"/>
    </source>
</evidence>
<dbReference type="Proteomes" id="UP001056873">
    <property type="component" value="Chromosome"/>
</dbReference>
<dbReference type="EMBL" id="CP074347">
    <property type="protein sequence ID" value="USV02899.1"/>
    <property type="molecule type" value="Genomic_DNA"/>
</dbReference>
<feature type="transmembrane region" description="Helical" evidence="1">
    <location>
        <begin position="96"/>
        <end position="116"/>
    </location>
</feature>
<accession>A0ABY5CY54</accession>
<keyword evidence="1" id="KW-1133">Transmembrane helix</keyword>
<evidence type="ECO:0000313" key="2">
    <source>
        <dbReference type="EMBL" id="USV02899.1"/>
    </source>
</evidence>
<organism evidence="2 3">
    <name type="scientific">Serratia entomophila</name>
    <dbReference type="NCBI Taxonomy" id="42906"/>
    <lineage>
        <taxon>Bacteria</taxon>
        <taxon>Pseudomonadati</taxon>
        <taxon>Pseudomonadota</taxon>
        <taxon>Gammaproteobacteria</taxon>
        <taxon>Enterobacterales</taxon>
        <taxon>Yersiniaceae</taxon>
        <taxon>Serratia</taxon>
    </lineage>
</organism>
<proteinExistence type="predicted"/>
<sequence length="221" mass="24991">MNQELKTLLGKAATFLLQSVFLAALVGLIFIDVHWLHNFVYETSLTEIAQESMLAVISSSFFIAARRQAAYRPAWAPIGGFFLCMLIREMDFAFDLLWHGAWVWFALAVTLVCLAFGVRHRAAALRGLVHFVSHPNYGMMCAGLLCILVFSRLFGMHVLWQELMLDGYNRVVKNMVEEGCELVGYGFCLMATLGYMKGANATDPDKIEAQARRQFIYPEQF</sequence>
<name>A0ABY5CY54_9GAMM</name>
<keyword evidence="3" id="KW-1185">Reference proteome</keyword>
<protein>
    <recommendedName>
        <fullName evidence="4">Transporter</fullName>
    </recommendedName>
</protein>
<reference evidence="2" key="1">
    <citation type="journal article" date="2022" name="BMC Genomics">
        <title>Genome sequence of the entomopathogenic Serratia entomophila isolate 626 and characterisation of the species specific itaconate degradation pathway.</title>
        <authorList>
            <person name="Vaughan A.L."/>
            <person name="Altermann E."/>
            <person name="Glare T.R."/>
            <person name="Hurst M.R.H."/>
        </authorList>
    </citation>
    <scope>NUCLEOTIDE SEQUENCE</scope>
    <source>
        <strain evidence="2">626</strain>
    </source>
</reference>
<feature type="transmembrane region" description="Helical" evidence="1">
    <location>
        <begin position="12"/>
        <end position="36"/>
    </location>
</feature>
<dbReference type="RefSeq" id="WP_252961824.1">
    <property type="nucleotide sequence ID" value="NZ_CAMIPH010000003.1"/>
</dbReference>